<sequence>METKLRNRLLSVAFLLLFALPASAQSITFTTAKKVGEKVTLTIKATNGPVTATGLTEKIVADASEQTYTLTSQTITLDGPIEVFKCDHNKLTNLDIAKGADMIRLECQDNNLTSFTFANCPKLEVLWCFNNKLSALDVSDCLNLKDLLCSGNNITSLDVSKCLGLKKLSCESNKITTLDVSKHDNLTHLWCQENKLTSLNVAECPNLVRVSCQGNLLNCTQMENLAIALPQRGQSDYAAFECILETEKMAMNGSGNVILKSSVDIAKSKKWSVYCVASYSWPPREEYAGRDGTCADYKPKANIILTTEKAVGEKIRMTIKANGEVTATGLKEAIKLGKTTTYTLTAQKIELTGDILELTCKSNKMSEIALNNCAHLTSLKCGGNELTALDLSWCPALSYVDCQRNKIATLTIPKNSSVSYLDCQQNKLTEIDLANCTALSALDCNTNELAFLDFSKNKELMGLQCYNNKLSLINLAECAKLEFLACGINSLSLLDITGCPNISKLFCQRNSLTSLDLSSASKLEELDCGENNLSTLDVSACINLKELHCYKNQLSSIDISKNTELLVISVFSNQLTALGLLNNANLMQILCFDNKLSTLDVSPCSKLEWLWCFSNQMTALDISHCDNLVDLKIQNNLLGCSAIESIAEKLPQKTMGITGTFIALTEAEIEAEPGAGNVVTAHAVNLAKEKSWNTYSIDPATEIKTMYEGREGNCTDNALSFAVTVSENANGRVTVKGAANLEAVPYGTELTVEVAPEAGYELDKLMANEEDIIATKRFVVKSNVQVTATFKTGAEAVAREGIALYPNPASSEANLFGVAPQGEVSVYGTDGARLLAITADQSGHAVLRLEGLPEGNYLVTFRDAMGVLTTRQLTIKR</sequence>
<dbReference type="InterPro" id="IPR052574">
    <property type="entry name" value="CDIRP"/>
</dbReference>
<dbReference type="NCBIfam" id="TIGR04183">
    <property type="entry name" value="Por_Secre_tail"/>
    <property type="match status" value="1"/>
</dbReference>
<dbReference type="Gene3D" id="3.80.10.10">
    <property type="entry name" value="Ribonuclease Inhibitor"/>
    <property type="match status" value="3"/>
</dbReference>
<keyword evidence="6" id="KW-1185">Reference proteome</keyword>
<protein>
    <recommendedName>
        <fullName evidence="4">Bacterial repeat domain-containing protein</fullName>
    </recommendedName>
</protein>
<evidence type="ECO:0000256" key="2">
    <source>
        <dbReference type="ARBA" id="ARBA00022737"/>
    </source>
</evidence>
<dbReference type="SUPFAM" id="SSF52058">
    <property type="entry name" value="L domain-like"/>
    <property type="match status" value="2"/>
</dbReference>
<comment type="caution">
    <text evidence="5">The sequence shown here is derived from an EMBL/GenBank/DDBJ whole genome shotgun (WGS) entry which is preliminary data.</text>
</comment>
<evidence type="ECO:0000256" key="3">
    <source>
        <dbReference type="SAM" id="SignalP"/>
    </source>
</evidence>
<evidence type="ECO:0000313" key="5">
    <source>
        <dbReference type="EMBL" id="GAB1250967.1"/>
    </source>
</evidence>
<dbReference type="PANTHER" id="PTHR47566:SF1">
    <property type="entry name" value="PROTEIN NUD1"/>
    <property type="match status" value="1"/>
</dbReference>
<organism evidence="5 6">
    <name type="scientific">Porphyromonas miyakawae</name>
    <dbReference type="NCBI Taxonomy" id="3137470"/>
    <lineage>
        <taxon>Bacteria</taxon>
        <taxon>Pseudomonadati</taxon>
        <taxon>Bacteroidota</taxon>
        <taxon>Bacteroidia</taxon>
        <taxon>Bacteroidales</taxon>
        <taxon>Porphyromonadaceae</taxon>
        <taxon>Porphyromonas</taxon>
    </lineage>
</organism>
<dbReference type="Pfam" id="PF18998">
    <property type="entry name" value="Flg_new_2"/>
    <property type="match status" value="1"/>
</dbReference>
<keyword evidence="2" id="KW-0677">Repeat</keyword>
<reference evidence="5 6" key="1">
    <citation type="journal article" date="2025" name="Int. J. Syst. Evol. Microbiol.">
        <title>Desulfovibrio falkowii sp. nov., Porphyromonas miyakawae sp. nov., Mediterraneibacter flintii sp. nov. and Owariibacterium komagatae gen. nov., sp. nov., isolated from human faeces.</title>
        <authorList>
            <person name="Hamaguchi T."/>
            <person name="Ohara M."/>
            <person name="Hisatomi A."/>
            <person name="Sekiguchi K."/>
            <person name="Takeda J.I."/>
            <person name="Ueyama J."/>
            <person name="Ito M."/>
            <person name="Nishiwaki H."/>
            <person name="Ogi T."/>
            <person name="Hirayama M."/>
            <person name="Ohkuma M."/>
            <person name="Sakamoto M."/>
            <person name="Ohno K."/>
        </authorList>
    </citation>
    <scope>NUCLEOTIDE SEQUENCE [LARGE SCALE GENOMIC DNA]</scope>
    <source>
        <strain evidence="5 6">13CB11C</strain>
    </source>
</reference>
<dbReference type="InterPro" id="IPR026444">
    <property type="entry name" value="Secre_tail"/>
</dbReference>
<dbReference type="EMBL" id="BAAFSF010000001">
    <property type="protein sequence ID" value="GAB1250967.1"/>
    <property type="molecule type" value="Genomic_DNA"/>
</dbReference>
<accession>A0ABQ0DZT1</accession>
<keyword evidence="1" id="KW-0433">Leucine-rich repeat</keyword>
<gene>
    <name evidence="5" type="ORF">Tsumi_00710</name>
</gene>
<proteinExistence type="predicted"/>
<feature type="chain" id="PRO_5047243793" description="Bacterial repeat domain-containing protein" evidence="3">
    <location>
        <begin position="25"/>
        <end position="877"/>
    </location>
</feature>
<keyword evidence="3" id="KW-0732">Signal</keyword>
<evidence type="ECO:0000313" key="6">
    <source>
        <dbReference type="Proteomes" id="UP001628220"/>
    </source>
</evidence>
<dbReference type="RefSeq" id="WP_411914795.1">
    <property type="nucleotide sequence ID" value="NZ_BAAFSF010000001.1"/>
</dbReference>
<feature type="domain" description="Bacterial repeat" evidence="4">
    <location>
        <begin position="722"/>
        <end position="792"/>
    </location>
</feature>
<dbReference type="InterPro" id="IPR032675">
    <property type="entry name" value="LRR_dom_sf"/>
</dbReference>
<dbReference type="Proteomes" id="UP001628220">
    <property type="component" value="Unassembled WGS sequence"/>
</dbReference>
<feature type="signal peptide" evidence="3">
    <location>
        <begin position="1"/>
        <end position="24"/>
    </location>
</feature>
<dbReference type="PANTHER" id="PTHR47566">
    <property type="match status" value="1"/>
</dbReference>
<name>A0ABQ0DZT1_9PORP</name>
<evidence type="ECO:0000256" key="1">
    <source>
        <dbReference type="ARBA" id="ARBA00022614"/>
    </source>
</evidence>
<evidence type="ECO:0000259" key="4">
    <source>
        <dbReference type="Pfam" id="PF18998"/>
    </source>
</evidence>
<dbReference type="InterPro" id="IPR044060">
    <property type="entry name" value="Bacterial_rp_domain"/>
</dbReference>